<keyword evidence="3 6" id="KW-1133">Transmembrane helix</keyword>
<keyword evidence="8" id="KW-1185">Reference proteome</keyword>
<evidence type="ECO:0000256" key="6">
    <source>
        <dbReference type="SAM" id="Phobius"/>
    </source>
</evidence>
<dbReference type="InterPro" id="IPR045863">
    <property type="entry name" value="CorA_TM1_TM2"/>
</dbReference>
<comment type="caution">
    <text evidence="7">The sequence shown here is derived from an EMBL/GenBank/DDBJ whole genome shotgun (WGS) entry which is preliminary data.</text>
</comment>
<dbReference type="Proteomes" id="UP001275084">
    <property type="component" value="Unassembled WGS sequence"/>
</dbReference>
<feature type="transmembrane region" description="Helical" evidence="6">
    <location>
        <begin position="523"/>
        <end position="543"/>
    </location>
</feature>
<dbReference type="EMBL" id="JAUIQD010000001">
    <property type="protein sequence ID" value="KAK3364351.1"/>
    <property type="molecule type" value="Genomic_DNA"/>
</dbReference>
<sequence length="585" mass="64583">MSASDQRQALLTKPVEDVELSDLANSTAVASSSQQNGSNQSGDDGDLELDEASSSYLQLLQRRGEAPNQGHESEYRVLWASLSPGLDDEENRCRVLIHSSDSGSHSSPKMTECVGVRRLSEVLNDTASAENRLVVLEDLSLRHMCVLGSRLRIHPSVFARHFIHLRFGTLHSDNLAAFLASDTAVPSTPEALRPEPHNYNLRYFDILPKDPGSYGKASPLQSWMKRHKDFPNADFAAFNILRRVFIPPKTASWDVDGEVVTVQSKLSVWKNPDSGQTIVLVDPTIRDPKFLRFVNGSTSTDMETSQIRFADHPAQELGSPAYLGDGPAMSVSSHLFSDIKNLPHPAPDSDRMLVFLRRYVIHKWIVYLNHVHRCLASVRDTQSVRSMEPGGGWSEDMFVRGLKYWSEFLPIVQLTIEANMAALGIDISESSSVGVGGVGEANMWRYIHRMLGNYAKMFERVADSYTQIVAIKEAQSSTLQAQASSTQAQFVGRLTLLGTLFLPASLVAGILSMGGEFLPGQRLFWVYIAVLIPVLFLVVLILFTDLGTLFIPDPVSLGMGKDKHQRRSSGGKRSEKESGGPEETG</sequence>
<dbReference type="AlphaFoldDB" id="A0AAJ0ML06"/>
<keyword evidence="2 6" id="KW-0812">Transmembrane</keyword>
<feature type="compositionally biased region" description="Low complexity" evidence="5">
    <location>
        <begin position="31"/>
        <end position="42"/>
    </location>
</feature>
<evidence type="ECO:0000313" key="8">
    <source>
        <dbReference type="Proteomes" id="UP001275084"/>
    </source>
</evidence>
<comment type="subcellular location">
    <subcellularLocation>
        <location evidence="1">Membrane</location>
        <topology evidence="1">Multi-pass membrane protein</topology>
    </subcellularLocation>
</comment>
<proteinExistence type="predicted"/>
<dbReference type="GO" id="GO:0016020">
    <property type="term" value="C:membrane"/>
    <property type="evidence" value="ECO:0007669"/>
    <property type="project" value="UniProtKB-SubCell"/>
</dbReference>
<evidence type="ECO:0000313" key="7">
    <source>
        <dbReference type="EMBL" id="KAK3364351.1"/>
    </source>
</evidence>
<dbReference type="GO" id="GO:0046873">
    <property type="term" value="F:metal ion transmembrane transporter activity"/>
    <property type="evidence" value="ECO:0007669"/>
    <property type="project" value="InterPro"/>
</dbReference>
<feature type="region of interest" description="Disordered" evidence="5">
    <location>
        <begin position="22"/>
        <end position="48"/>
    </location>
</feature>
<reference evidence="7" key="1">
    <citation type="journal article" date="2023" name="Mol. Phylogenet. Evol.">
        <title>Genome-scale phylogeny and comparative genomics of the fungal order Sordariales.</title>
        <authorList>
            <person name="Hensen N."/>
            <person name="Bonometti L."/>
            <person name="Westerberg I."/>
            <person name="Brannstrom I.O."/>
            <person name="Guillou S."/>
            <person name="Cros-Aarteil S."/>
            <person name="Calhoun S."/>
            <person name="Haridas S."/>
            <person name="Kuo A."/>
            <person name="Mondo S."/>
            <person name="Pangilinan J."/>
            <person name="Riley R."/>
            <person name="LaButti K."/>
            <person name="Andreopoulos B."/>
            <person name="Lipzen A."/>
            <person name="Chen C."/>
            <person name="Yan M."/>
            <person name="Daum C."/>
            <person name="Ng V."/>
            <person name="Clum A."/>
            <person name="Steindorff A."/>
            <person name="Ohm R.A."/>
            <person name="Martin F."/>
            <person name="Silar P."/>
            <person name="Natvig D.O."/>
            <person name="Lalanne C."/>
            <person name="Gautier V."/>
            <person name="Ament-Velasquez S.L."/>
            <person name="Kruys A."/>
            <person name="Hutchinson M.I."/>
            <person name="Powell A.J."/>
            <person name="Barry K."/>
            <person name="Miller A.N."/>
            <person name="Grigoriev I.V."/>
            <person name="Debuchy R."/>
            <person name="Gladieux P."/>
            <person name="Hiltunen Thoren M."/>
            <person name="Johannesson H."/>
        </authorList>
    </citation>
    <scope>NUCLEOTIDE SEQUENCE</scope>
    <source>
        <strain evidence="7">CBS 955.72</strain>
    </source>
</reference>
<feature type="region of interest" description="Disordered" evidence="5">
    <location>
        <begin position="560"/>
        <end position="585"/>
    </location>
</feature>
<dbReference type="InterPro" id="IPR002523">
    <property type="entry name" value="MgTranspt_CorA/ZnTranspt_ZntB"/>
</dbReference>
<keyword evidence="4 6" id="KW-0472">Membrane</keyword>
<gene>
    <name evidence="7" type="ORF">B0T25DRAFT_529878</name>
</gene>
<protein>
    <submittedName>
        <fullName evidence="7">Uncharacterized protein</fullName>
    </submittedName>
</protein>
<dbReference type="Pfam" id="PF01544">
    <property type="entry name" value="CorA"/>
    <property type="match status" value="1"/>
</dbReference>
<evidence type="ECO:0000256" key="1">
    <source>
        <dbReference type="ARBA" id="ARBA00004141"/>
    </source>
</evidence>
<evidence type="ECO:0000256" key="4">
    <source>
        <dbReference type="ARBA" id="ARBA00023136"/>
    </source>
</evidence>
<feature type="transmembrane region" description="Helical" evidence="6">
    <location>
        <begin position="490"/>
        <end position="511"/>
    </location>
</feature>
<organism evidence="7 8">
    <name type="scientific">Lasiosphaeria hispida</name>
    <dbReference type="NCBI Taxonomy" id="260671"/>
    <lineage>
        <taxon>Eukaryota</taxon>
        <taxon>Fungi</taxon>
        <taxon>Dikarya</taxon>
        <taxon>Ascomycota</taxon>
        <taxon>Pezizomycotina</taxon>
        <taxon>Sordariomycetes</taxon>
        <taxon>Sordariomycetidae</taxon>
        <taxon>Sordariales</taxon>
        <taxon>Lasiosphaeriaceae</taxon>
        <taxon>Lasiosphaeria</taxon>
    </lineage>
</organism>
<reference evidence="7" key="2">
    <citation type="submission" date="2023-06" db="EMBL/GenBank/DDBJ databases">
        <authorList>
            <consortium name="Lawrence Berkeley National Laboratory"/>
            <person name="Haridas S."/>
            <person name="Hensen N."/>
            <person name="Bonometti L."/>
            <person name="Westerberg I."/>
            <person name="Brannstrom I.O."/>
            <person name="Guillou S."/>
            <person name="Cros-Aarteil S."/>
            <person name="Calhoun S."/>
            <person name="Kuo A."/>
            <person name="Mondo S."/>
            <person name="Pangilinan J."/>
            <person name="Riley R."/>
            <person name="Labutti K."/>
            <person name="Andreopoulos B."/>
            <person name="Lipzen A."/>
            <person name="Chen C."/>
            <person name="Yanf M."/>
            <person name="Daum C."/>
            <person name="Ng V."/>
            <person name="Clum A."/>
            <person name="Steindorff A."/>
            <person name="Ohm R."/>
            <person name="Martin F."/>
            <person name="Silar P."/>
            <person name="Natvig D."/>
            <person name="Lalanne C."/>
            <person name="Gautier V."/>
            <person name="Ament-Velasquez S.L."/>
            <person name="Kruys A."/>
            <person name="Hutchinson M.I."/>
            <person name="Powell A.J."/>
            <person name="Barry K."/>
            <person name="Miller A.N."/>
            <person name="Grigoriev I.V."/>
            <person name="Debuchy R."/>
            <person name="Gladieux P."/>
            <person name="Thoren M.H."/>
            <person name="Johannesson H."/>
        </authorList>
    </citation>
    <scope>NUCLEOTIDE SEQUENCE</scope>
    <source>
        <strain evidence="7">CBS 955.72</strain>
    </source>
</reference>
<evidence type="ECO:0000256" key="3">
    <source>
        <dbReference type="ARBA" id="ARBA00022989"/>
    </source>
</evidence>
<dbReference type="SUPFAM" id="SSF144083">
    <property type="entry name" value="Magnesium transport protein CorA, transmembrane region"/>
    <property type="match status" value="1"/>
</dbReference>
<evidence type="ECO:0000256" key="5">
    <source>
        <dbReference type="SAM" id="MobiDB-lite"/>
    </source>
</evidence>
<name>A0AAJ0ML06_9PEZI</name>
<evidence type="ECO:0000256" key="2">
    <source>
        <dbReference type="ARBA" id="ARBA00022692"/>
    </source>
</evidence>
<dbReference type="Gene3D" id="1.20.58.340">
    <property type="entry name" value="Magnesium transport protein CorA, transmembrane region"/>
    <property type="match status" value="1"/>
</dbReference>
<accession>A0AAJ0ML06</accession>